<feature type="domain" description="HTH tetR-type" evidence="3">
    <location>
        <begin position="8"/>
        <end position="68"/>
    </location>
</feature>
<dbReference type="PANTHER" id="PTHR30055:SF226">
    <property type="entry name" value="HTH-TYPE TRANSCRIPTIONAL REGULATOR PKSA"/>
    <property type="match status" value="1"/>
</dbReference>
<dbReference type="PANTHER" id="PTHR30055">
    <property type="entry name" value="HTH-TYPE TRANSCRIPTIONAL REGULATOR RUTR"/>
    <property type="match status" value="1"/>
</dbReference>
<evidence type="ECO:0000256" key="2">
    <source>
        <dbReference type="PROSITE-ProRule" id="PRU00335"/>
    </source>
</evidence>
<dbReference type="SUPFAM" id="SSF48498">
    <property type="entry name" value="Tetracyclin repressor-like, C-terminal domain"/>
    <property type="match status" value="1"/>
</dbReference>
<evidence type="ECO:0000259" key="3">
    <source>
        <dbReference type="PROSITE" id="PS50977"/>
    </source>
</evidence>
<feature type="DNA-binding region" description="H-T-H motif" evidence="2">
    <location>
        <begin position="31"/>
        <end position="50"/>
    </location>
</feature>
<dbReference type="Proteomes" id="UP000216725">
    <property type="component" value="Unassembled WGS sequence"/>
</dbReference>
<comment type="caution">
    <text evidence="4">The sequence shown here is derived from an EMBL/GenBank/DDBJ whole genome shotgun (WGS) entry which is preliminary data.</text>
</comment>
<dbReference type="Gene3D" id="1.10.357.10">
    <property type="entry name" value="Tetracycline Repressor, domain 2"/>
    <property type="match status" value="1"/>
</dbReference>
<keyword evidence="5" id="KW-1185">Reference proteome</keyword>
<dbReference type="SUPFAM" id="SSF46689">
    <property type="entry name" value="Homeodomain-like"/>
    <property type="match status" value="1"/>
</dbReference>
<sequence>MPKIVDHEQRRNEIVATYLKLVERDGINGATSRALAAELGISNSLLWRYFDDMDALVERVYSVVVAHTNSRVGKAIQNQHGLAAVYALIDELFPVTKESKAEARVVVEYWAVKARNKNSYVEPHNCWRLNLIDFLEEARCIGEIAEDAPTSLLADIILNIVGNSQTEYAMSGDDHIALAARDLAREVVFLRRDPKQPHDPVAGR</sequence>
<evidence type="ECO:0000256" key="1">
    <source>
        <dbReference type="ARBA" id="ARBA00023125"/>
    </source>
</evidence>
<name>A0A261EZ61_9BIFI</name>
<dbReference type="GO" id="GO:0000976">
    <property type="term" value="F:transcription cis-regulatory region binding"/>
    <property type="evidence" value="ECO:0007669"/>
    <property type="project" value="TreeGrafter"/>
</dbReference>
<dbReference type="InterPro" id="IPR036271">
    <property type="entry name" value="Tet_transcr_reg_TetR-rel_C_sf"/>
</dbReference>
<dbReference type="InterPro" id="IPR001647">
    <property type="entry name" value="HTH_TetR"/>
</dbReference>
<evidence type="ECO:0000313" key="5">
    <source>
        <dbReference type="Proteomes" id="UP000216725"/>
    </source>
</evidence>
<reference evidence="4 5" key="1">
    <citation type="journal article" date="2017" name="BMC Genomics">
        <title>Comparative genomic and phylogenomic analyses of the Bifidobacteriaceae family.</title>
        <authorList>
            <person name="Lugli G.A."/>
            <person name="Milani C."/>
            <person name="Turroni F."/>
            <person name="Duranti S."/>
            <person name="Mancabelli L."/>
            <person name="Mangifesta M."/>
            <person name="Ferrario C."/>
            <person name="Modesto M."/>
            <person name="Mattarelli P."/>
            <person name="Jiri K."/>
            <person name="van Sinderen D."/>
            <person name="Ventura M."/>
        </authorList>
    </citation>
    <scope>NUCLEOTIDE SEQUENCE [LARGE SCALE GENOMIC DNA]</scope>
    <source>
        <strain evidence="4 5">DSM 24742</strain>
    </source>
</reference>
<dbReference type="EMBL" id="MWWR01000005">
    <property type="protein sequence ID" value="OZG52137.1"/>
    <property type="molecule type" value="Genomic_DNA"/>
</dbReference>
<evidence type="ECO:0000313" key="4">
    <source>
        <dbReference type="EMBL" id="OZG52137.1"/>
    </source>
</evidence>
<proteinExistence type="predicted"/>
<dbReference type="AlphaFoldDB" id="A0A261EZ61"/>
<dbReference type="InterPro" id="IPR009057">
    <property type="entry name" value="Homeodomain-like_sf"/>
</dbReference>
<dbReference type="RefSeq" id="WP_158216306.1">
    <property type="nucleotide sequence ID" value="NZ_JBKZBO010000028.1"/>
</dbReference>
<accession>A0A261EZ61</accession>
<organism evidence="4 5">
    <name type="scientific">Pseudoscardovia radai</name>
    <dbReference type="NCBI Taxonomy" id="987066"/>
    <lineage>
        <taxon>Bacteria</taxon>
        <taxon>Bacillati</taxon>
        <taxon>Actinomycetota</taxon>
        <taxon>Actinomycetes</taxon>
        <taxon>Bifidobacteriales</taxon>
        <taxon>Bifidobacteriaceae</taxon>
        <taxon>Pseudoscardovia</taxon>
    </lineage>
</organism>
<dbReference type="Pfam" id="PF00440">
    <property type="entry name" value="TetR_N"/>
    <property type="match status" value="1"/>
</dbReference>
<protein>
    <submittedName>
        <fullName evidence="4">TetR family transcriptional regulator</fullName>
    </submittedName>
</protein>
<keyword evidence="1 2" id="KW-0238">DNA-binding</keyword>
<dbReference type="InterPro" id="IPR050109">
    <property type="entry name" value="HTH-type_TetR-like_transc_reg"/>
</dbReference>
<gene>
    <name evidence="4" type="ORF">PSRA_0687</name>
</gene>
<dbReference type="OrthoDB" id="9816296at2"/>
<dbReference type="PROSITE" id="PS50977">
    <property type="entry name" value="HTH_TETR_2"/>
    <property type="match status" value="1"/>
</dbReference>
<dbReference type="GO" id="GO:0003700">
    <property type="term" value="F:DNA-binding transcription factor activity"/>
    <property type="evidence" value="ECO:0007669"/>
    <property type="project" value="TreeGrafter"/>
</dbReference>